<protein>
    <submittedName>
        <fullName evidence="3">Collagen alpha-2(I) chain-like</fullName>
    </submittedName>
</protein>
<dbReference type="RefSeq" id="XP_033773459.1">
    <property type="nucleotide sequence ID" value="XM_033917568.1"/>
</dbReference>
<dbReference type="KEGG" id="gsh:117347138"/>
<gene>
    <name evidence="3" type="primary">LOC117347138</name>
</gene>
<dbReference type="AlphaFoldDB" id="A0A6P8NRM8"/>
<organism evidence="2 3">
    <name type="scientific">Geotrypetes seraphini</name>
    <name type="common">Gaboon caecilian</name>
    <name type="synonym">Caecilia seraphini</name>
    <dbReference type="NCBI Taxonomy" id="260995"/>
    <lineage>
        <taxon>Eukaryota</taxon>
        <taxon>Metazoa</taxon>
        <taxon>Chordata</taxon>
        <taxon>Craniata</taxon>
        <taxon>Vertebrata</taxon>
        <taxon>Euteleostomi</taxon>
        <taxon>Amphibia</taxon>
        <taxon>Gymnophiona</taxon>
        <taxon>Geotrypetes</taxon>
    </lineage>
</organism>
<feature type="region of interest" description="Disordered" evidence="1">
    <location>
        <begin position="19"/>
        <end position="49"/>
    </location>
</feature>
<evidence type="ECO:0000313" key="3">
    <source>
        <dbReference type="RefSeq" id="XP_033773459.1"/>
    </source>
</evidence>
<evidence type="ECO:0000313" key="2">
    <source>
        <dbReference type="Proteomes" id="UP000515159"/>
    </source>
</evidence>
<keyword evidence="2" id="KW-1185">Reference proteome</keyword>
<dbReference type="SUPFAM" id="SSF52266">
    <property type="entry name" value="SGNH hydrolase"/>
    <property type="match status" value="1"/>
</dbReference>
<reference evidence="3" key="1">
    <citation type="submission" date="2025-08" db="UniProtKB">
        <authorList>
            <consortium name="RefSeq"/>
        </authorList>
    </citation>
    <scope>IDENTIFICATION</scope>
</reference>
<accession>A0A6P8NRM8</accession>
<dbReference type="InParanoid" id="A0A6P8NRM8"/>
<feature type="region of interest" description="Disordered" evidence="1">
    <location>
        <begin position="66"/>
        <end position="88"/>
    </location>
</feature>
<dbReference type="OrthoDB" id="9909727at2759"/>
<dbReference type="Gene3D" id="3.40.50.1110">
    <property type="entry name" value="SGNH hydrolase"/>
    <property type="match status" value="1"/>
</dbReference>
<dbReference type="Proteomes" id="UP000515159">
    <property type="component" value="Chromosome 13"/>
</dbReference>
<proteinExistence type="predicted"/>
<feature type="region of interest" description="Disordered" evidence="1">
    <location>
        <begin position="129"/>
        <end position="173"/>
    </location>
</feature>
<dbReference type="InterPro" id="IPR036514">
    <property type="entry name" value="SGNH_hydro_sf"/>
</dbReference>
<sequence>MARVPTSVAADPAELSLVAGDSFDEDERDPVSASAGECRSLPPRRSRSAARTAIALEVGGETLLRRGGAGSARRGRGRLQGGRGRSRSALQAADGLSGLFSGAAARTVRESAAGGLLVGLPQAGVANVGEGSGSGSRDNVAPALEGGGVLEGGPSGAGALPPTSGLGHGMPGSTASWWSSWPPGPWGSPWGPNPWAMVPPPYHGAVPPPPWSLGFPAGSTPPGGDGLRDQRVGVWPSGLTSSSAVQVAGPCLDFFPQASAADRECVAGTSASGVPAEESDAARRLGIVEPDRATRRSPAMVVAAEGATPGAAGGEGRPTGEQNTGAARRVLSVWIVGHSFVHWAGERAVIRPGGQHLGLHHRGVYVSWWGQRGMRWHQLLPLLEDLRHRARCPDLLLFHLGGNDVDAISGKHLIDMVIGDLGVVQGWFPSARLVWSDIIPRPKRLVSRRWTRGLTKVNRQIGRWVEARGGVQIRHSWVDVSCSGLFFRDQVHLSDIGWDLLLDDFATCCERVLDS</sequence>
<dbReference type="GeneID" id="117347138"/>
<name>A0A6P8NRM8_GEOSA</name>
<feature type="compositionally biased region" description="Gly residues" evidence="1">
    <location>
        <begin position="145"/>
        <end position="156"/>
    </location>
</feature>
<evidence type="ECO:0000256" key="1">
    <source>
        <dbReference type="SAM" id="MobiDB-lite"/>
    </source>
</evidence>